<dbReference type="Proteomes" id="UP000677436">
    <property type="component" value="Chromosome"/>
</dbReference>
<gene>
    <name evidence="1" type="ORF">JIR001_17530</name>
</gene>
<evidence type="ECO:0000313" key="2">
    <source>
        <dbReference type="Proteomes" id="UP000677436"/>
    </source>
</evidence>
<name>A0A8D5UHG0_9BACL</name>
<accession>A0A8D5UHG0</accession>
<reference evidence="1" key="1">
    <citation type="journal article" date="2013" name="Int. J. Syst. Evol. Microbiol.">
        <title>Polycladomyces abyssicola gen. nov., sp. nov., a thermophilic filamentous bacterium isolated from hemipelagic sediment.</title>
        <authorList>
            <person name="Tsubouchi T."/>
            <person name="Shimane Y."/>
            <person name="Mori K."/>
            <person name="Usui K."/>
            <person name="Hiraki T."/>
            <person name="Tame A."/>
            <person name="Uematsu K."/>
            <person name="Maruyama T."/>
            <person name="Hatada Y."/>
        </authorList>
    </citation>
    <scope>NUCLEOTIDE SEQUENCE</scope>
    <source>
        <strain evidence="1">JIR-001</strain>
    </source>
</reference>
<dbReference type="KEGG" id="pabs:JIR001_17530"/>
<dbReference type="AlphaFoldDB" id="A0A8D5UHG0"/>
<organism evidence="1 2">
    <name type="scientific">Polycladomyces abyssicola</name>
    <dbReference type="NCBI Taxonomy" id="1125966"/>
    <lineage>
        <taxon>Bacteria</taxon>
        <taxon>Bacillati</taxon>
        <taxon>Bacillota</taxon>
        <taxon>Bacilli</taxon>
        <taxon>Bacillales</taxon>
        <taxon>Thermoactinomycetaceae</taxon>
        <taxon>Polycladomyces</taxon>
    </lineage>
</organism>
<keyword evidence="2" id="KW-1185">Reference proteome</keyword>
<evidence type="ECO:0000313" key="1">
    <source>
        <dbReference type="EMBL" id="BCU81970.1"/>
    </source>
</evidence>
<protein>
    <submittedName>
        <fullName evidence="1">Uncharacterized protein</fullName>
    </submittedName>
</protein>
<proteinExistence type="predicted"/>
<dbReference type="EMBL" id="AP024601">
    <property type="protein sequence ID" value="BCU81970.1"/>
    <property type="molecule type" value="Genomic_DNA"/>
</dbReference>
<reference evidence="1" key="2">
    <citation type="journal article" date="2021" name="Microbiol. Resour. Announc.">
        <title>Complete Genome Sequence of Polycladomyces abyssicola JIR-001T, Isolated from Hemipelagic Sediment in Deep Seawater.</title>
        <authorList>
            <person name="Tsubouchi T."/>
            <person name="Kaneko Y."/>
        </authorList>
    </citation>
    <scope>NUCLEOTIDE SEQUENCE</scope>
    <source>
        <strain evidence="1">JIR-001</strain>
    </source>
</reference>
<sequence>MPSVETVWIQGQGFCNENRLIIDQSLGLYGVADGDTSLDRFRDENGLTGGAIVAKTVAEHFLNLDRKLTCSRLRCKPMNGFGR</sequence>
<dbReference type="RefSeq" id="WP_212772368.1">
    <property type="nucleotide sequence ID" value="NZ_AP024601.1"/>
</dbReference>